<dbReference type="FunFam" id="3.40.710.10:FF:000008">
    <property type="entry name" value="Glutaminase, isoform E"/>
    <property type="match status" value="1"/>
</dbReference>
<dbReference type="GO" id="GO:0004359">
    <property type="term" value="F:glutaminase activity"/>
    <property type="evidence" value="ECO:0007669"/>
    <property type="project" value="UniProtKB-EC"/>
</dbReference>
<dbReference type="Proteomes" id="UP000549394">
    <property type="component" value="Unassembled WGS sequence"/>
</dbReference>
<feature type="repeat" description="ANK" evidence="9">
    <location>
        <begin position="505"/>
        <end position="527"/>
    </location>
</feature>
<name>A0A7I8VIP6_9ANNE</name>
<evidence type="ECO:0000256" key="3">
    <source>
        <dbReference type="ARBA" id="ARBA00012918"/>
    </source>
</evidence>
<dbReference type="FunFam" id="1.25.40.20:FF:000069">
    <property type="entry name" value="Glutaminase, isoform E"/>
    <property type="match status" value="1"/>
</dbReference>
<organism evidence="11 12">
    <name type="scientific">Dimorphilus gyrociliatus</name>
    <dbReference type="NCBI Taxonomy" id="2664684"/>
    <lineage>
        <taxon>Eukaryota</taxon>
        <taxon>Metazoa</taxon>
        <taxon>Spiralia</taxon>
        <taxon>Lophotrochozoa</taxon>
        <taxon>Annelida</taxon>
        <taxon>Polychaeta</taxon>
        <taxon>Polychaeta incertae sedis</taxon>
        <taxon>Dinophilidae</taxon>
        <taxon>Dimorphilus</taxon>
    </lineage>
</organism>
<dbReference type="PANTHER" id="PTHR12544:SF29">
    <property type="entry name" value="GLUTAMINASE"/>
    <property type="match status" value="1"/>
</dbReference>
<dbReference type="GO" id="GO:0006543">
    <property type="term" value="P:L-glutamine catabolic process"/>
    <property type="evidence" value="ECO:0007669"/>
    <property type="project" value="TreeGrafter"/>
</dbReference>
<feature type="domain" description="Glutaminase EF-hand" evidence="10">
    <location>
        <begin position="53"/>
        <end position="142"/>
    </location>
</feature>
<dbReference type="EMBL" id="CAJFCJ010000006">
    <property type="protein sequence ID" value="CAD5116081.1"/>
    <property type="molecule type" value="Genomic_DNA"/>
</dbReference>
<dbReference type="SMART" id="SM00248">
    <property type="entry name" value="ANK"/>
    <property type="match status" value="2"/>
</dbReference>
<dbReference type="Pfam" id="PF04960">
    <property type="entry name" value="Glutaminase"/>
    <property type="match status" value="1"/>
</dbReference>
<proteinExistence type="inferred from homology"/>
<keyword evidence="4" id="KW-0677">Repeat</keyword>
<dbReference type="SUPFAM" id="SSF56601">
    <property type="entry name" value="beta-lactamase/transpeptidase-like"/>
    <property type="match status" value="1"/>
</dbReference>
<evidence type="ECO:0000256" key="8">
    <source>
        <dbReference type="ARBA" id="ARBA00077251"/>
    </source>
</evidence>
<keyword evidence="12" id="KW-1185">Reference proteome</keyword>
<accession>A0A7I8VIP6</accession>
<evidence type="ECO:0000256" key="5">
    <source>
        <dbReference type="ARBA" id="ARBA00022801"/>
    </source>
</evidence>
<dbReference type="Gene3D" id="1.10.238.210">
    <property type="match status" value="1"/>
</dbReference>
<evidence type="ECO:0000313" key="11">
    <source>
        <dbReference type="EMBL" id="CAD5116081.1"/>
    </source>
</evidence>
<evidence type="ECO:0000256" key="6">
    <source>
        <dbReference type="ARBA" id="ARBA00023043"/>
    </source>
</evidence>
<reference evidence="11 12" key="1">
    <citation type="submission" date="2020-08" db="EMBL/GenBank/DDBJ databases">
        <authorList>
            <person name="Hejnol A."/>
        </authorList>
    </citation>
    <scope>NUCLEOTIDE SEQUENCE [LARGE SCALE GENOMIC DNA]</scope>
</reference>
<sequence length="573" mass="64826">MLKTVFSIRTHIVRSSDRICRRRFSAHFKEQNAYNLAINDEQKEKLVNSYKSIEDQLFEALKNENNTISIRKFISALESAGLKDDDPRLKECFKKISELQSSTNPKKRQLLKNGLTKEAFTECVKENIMLIRRVFASELVIPEFSEFIDNVEEIYYNTRAIRQGKVSDYIPQLKKVDPNIWGVSLCTTDGQRHSIGDAKQPFCLQAISKPLNYAIALNDVGPEKVHRYIGHEPSGESSNEIKLGINNKPHNPMINAGAIVNVSLLKTNMSIAGRFDYITQEYKRLSGNGFLSFNNPSFLSERETSYRNYALGHYLRENKCFPENINLSETLDLYFQLCSSEVTCESASIIAATLANAGICPITGDKILSTVSVQNTLSLMHSCGMYDYSGQWAFHIGLPAKASIAGAILIVVPNVMGIALLSPRLDCHGNSVRGVEFSKELIKLFNFHNYDSLNQIDRKANPRRHHHERKGQQTVTLLFGSYKGDVSALTRQYLLDIDMNQADYDGRTALHIAAAEGHIECVEFLVNICKVDLMPKDRWGFTPLDDAIKFKKSEVRNFLEAKCEELNYSFSNK</sequence>
<dbReference type="PANTHER" id="PTHR12544">
    <property type="entry name" value="GLUTAMINASE"/>
    <property type="match status" value="1"/>
</dbReference>
<comment type="caution">
    <text evidence="11">The sequence shown here is derived from an EMBL/GenBank/DDBJ whole genome shotgun (WGS) entry which is preliminary data.</text>
</comment>
<evidence type="ECO:0000256" key="7">
    <source>
        <dbReference type="ARBA" id="ARBA00049534"/>
    </source>
</evidence>
<evidence type="ECO:0000259" key="10">
    <source>
        <dbReference type="Pfam" id="PF17959"/>
    </source>
</evidence>
<dbReference type="Gene3D" id="3.40.710.10">
    <property type="entry name" value="DD-peptidase/beta-lactamase superfamily"/>
    <property type="match status" value="1"/>
</dbReference>
<evidence type="ECO:0000256" key="4">
    <source>
        <dbReference type="ARBA" id="ARBA00022737"/>
    </source>
</evidence>
<comment type="subunit">
    <text evidence="2">Homotetramer.</text>
</comment>
<evidence type="ECO:0000256" key="1">
    <source>
        <dbReference type="ARBA" id="ARBA00011076"/>
    </source>
</evidence>
<comment type="similarity">
    <text evidence="1">Belongs to the glutaminase family.</text>
</comment>
<evidence type="ECO:0000313" key="12">
    <source>
        <dbReference type="Proteomes" id="UP000549394"/>
    </source>
</evidence>
<dbReference type="Gene3D" id="1.25.40.20">
    <property type="entry name" value="Ankyrin repeat-containing domain"/>
    <property type="match status" value="1"/>
</dbReference>
<dbReference type="HAMAP" id="MF_00313">
    <property type="entry name" value="Glutaminase"/>
    <property type="match status" value="1"/>
</dbReference>
<dbReference type="GO" id="GO:0006537">
    <property type="term" value="P:glutamate biosynthetic process"/>
    <property type="evidence" value="ECO:0007669"/>
    <property type="project" value="TreeGrafter"/>
</dbReference>
<dbReference type="AlphaFoldDB" id="A0A7I8VIP6"/>
<dbReference type="SUPFAM" id="SSF48403">
    <property type="entry name" value="Ankyrin repeat"/>
    <property type="match status" value="1"/>
</dbReference>
<keyword evidence="5" id="KW-0378">Hydrolase</keyword>
<dbReference type="NCBIfam" id="TIGR03814">
    <property type="entry name" value="Gln_ase"/>
    <property type="match status" value="1"/>
</dbReference>
<evidence type="ECO:0000256" key="2">
    <source>
        <dbReference type="ARBA" id="ARBA00011881"/>
    </source>
</evidence>
<evidence type="ECO:0000256" key="9">
    <source>
        <dbReference type="PROSITE-ProRule" id="PRU00023"/>
    </source>
</evidence>
<dbReference type="InterPro" id="IPR015868">
    <property type="entry name" value="Glutaminase"/>
</dbReference>
<comment type="catalytic activity">
    <reaction evidence="7">
        <text>L-glutamine + H2O = L-glutamate + NH4(+)</text>
        <dbReference type="Rhea" id="RHEA:15889"/>
        <dbReference type="ChEBI" id="CHEBI:15377"/>
        <dbReference type="ChEBI" id="CHEBI:28938"/>
        <dbReference type="ChEBI" id="CHEBI:29985"/>
        <dbReference type="ChEBI" id="CHEBI:58359"/>
        <dbReference type="EC" id="3.5.1.2"/>
    </reaction>
</comment>
<dbReference type="OrthoDB" id="9995210at2759"/>
<dbReference type="Pfam" id="PF17959">
    <property type="entry name" value="EF-hand_14"/>
    <property type="match status" value="1"/>
</dbReference>
<dbReference type="EC" id="3.5.1.2" evidence="3"/>
<dbReference type="PROSITE" id="PS50088">
    <property type="entry name" value="ANK_REPEAT"/>
    <property type="match status" value="1"/>
</dbReference>
<dbReference type="PROSITE" id="PS50297">
    <property type="entry name" value="ANK_REP_REGION"/>
    <property type="match status" value="1"/>
</dbReference>
<dbReference type="Pfam" id="PF12796">
    <property type="entry name" value="Ank_2"/>
    <property type="match status" value="1"/>
</dbReference>
<dbReference type="InterPro" id="IPR012338">
    <property type="entry name" value="Beta-lactam/transpept-like"/>
</dbReference>
<dbReference type="InterPro" id="IPR036770">
    <property type="entry name" value="Ankyrin_rpt-contain_sf"/>
</dbReference>
<dbReference type="InterPro" id="IPR002110">
    <property type="entry name" value="Ankyrin_rpt"/>
</dbReference>
<protein>
    <recommendedName>
        <fullName evidence="3">glutaminase</fullName>
        <ecNumber evidence="3">3.5.1.2</ecNumber>
    </recommendedName>
    <alternativeName>
        <fullName evidence="8">L-glutamine amidohydrolase</fullName>
    </alternativeName>
</protein>
<gene>
    <name evidence="11" type="ORF">DGYR_LOCUS4741</name>
</gene>
<keyword evidence="6 9" id="KW-0040">ANK repeat</keyword>
<dbReference type="InterPro" id="IPR041541">
    <property type="entry name" value="Glutaminase_EF-hand"/>
</dbReference>